<keyword evidence="2" id="KW-1185">Reference proteome</keyword>
<proteinExistence type="predicted"/>
<evidence type="ECO:0008006" key="3">
    <source>
        <dbReference type="Google" id="ProtNLM"/>
    </source>
</evidence>
<comment type="caution">
    <text evidence="1">The sequence shown here is derived from an EMBL/GenBank/DDBJ whole genome shotgun (WGS) entry which is preliminary data.</text>
</comment>
<dbReference type="EMBL" id="NHRY01000144">
    <property type="protein sequence ID" value="PPQ33473.1"/>
    <property type="molecule type" value="Genomic_DNA"/>
</dbReference>
<evidence type="ECO:0000313" key="2">
    <source>
        <dbReference type="Proteomes" id="UP000239724"/>
    </source>
</evidence>
<accession>A0A2S6NFU4</accession>
<organism evidence="1 2">
    <name type="scientific">Rhodopila globiformis</name>
    <name type="common">Rhodopseudomonas globiformis</name>
    <dbReference type="NCBI Taxonomy" id="1071"/>
    <lineage>
        <taxon>Bacteria</taxon>
        <taxon>Pseudomonadati</taxon>
        <taxon>Pseudomonadota</taxon>
        <taxon>Alphaproteobacteria</taxon>
        <taxon>Acetobacterales</taxon>
        <taxon>Acetobacteraceae</taxon>
        <taxon>Rhodopila</taxon>
    </lineage>
</organism>
<dbReference type="Proteomes" id="UP000239724">
    <property type="component" value="Unassembled WGS sequence"/>
</dbReference>
<evidence type="ECO:0000313" key="1">
    <source>
        <dbReference type="EMBL" id="PPQ33473.1"/>
    </source>
</evidence>
<name>A0A2S6NFU4_RHOGL</name>
<dbReference type="Pfam" id="PF13801">
    <property type="entry name" value="Metal_resist"/>
    <property type="match status" value="1"/>
</dbReference>
<sequence length="162" mass="17771">MPSTTWPMARTLEISMSEVSETRQRSPLLLALAVSLALNCLGAGYLIGHHAAFVPSPPPMAPAAVNSLGERLKHLPLDERRRFQRAMQPDRPAIRQAREELAVARSRIAQVMAAEPYDPGQMRQAFADARAKAEVLRERVQVAMARALAVLSADSRRQLAGP</sequence>
<reference evidence="1 2" key="1">
    <citation type="journal article" date="2018" name="Arch. Microbiol.">
        <title>New insights into the metabolic potential of the phototrophic purple bacterium Rhodopila globiformis DSM 161(T) from its draft genome sequence and evidence for a vanadium-dependent nitrogenase.</title>
        <authorList>
            <person name="Imhoff J.F."/>
            <person name="Rahn T."/>
            <person name="Kunzel S."/>
            <person name="Neulinger S.C."/>
        </authorList>
    </citation>
    <scope>NUCLEOTIDE SEQUENCE [LARGE SCALE GENOMIC DNA]</scope>
    <source>
        <strain evidence="1 2">DSM 161</strain>
    </source>
</reference>
<protein>
    <recommendedName>
        <fullName evidence="3">Periplasmic heavy metal sensor</fullName>
    </recommendedName>
</protein>
<gene>
    <name evidence="1" type="ORF">CCS01_14165</name>
</gene>
<dbReference type="AlphaFoldDB" id="A0A2S6NFU4"/>
<dbReference type="InterPro" id="IPR025961">
    <property type="entry name" value="Metal_resist"/>
</dbReference>